<sequence length="205" mass="23299">MSSARRLTILLTFDGFCPVIVEYEEVKRDGGPKGTEGFVGLTQWFEKIEPVFHISNCTVACQIKFTTCTLQGNALTWWNSHVKTVSHKVSYGMTWKTLKKMMTNNYNQRFQELALMCGRMFPEKSDEVEKYVGGLPDMIQGSVMASKPKTMQDAIEIANDLMDQKILTHLLKDKLRTKGNLITTTKLNNNLPRSKMRQVSYSCGV</sequence>
<dbReference type="Proteomes" id="UP001151760">
    <property type="component" value="Unassembled WGS sequence"/>
</dbReference>
<evidence type="ECO:0000313" key="2">
    <source>
        <dbReference type="Proteomes" id="UP001151760"/>
    </source>
</evidence>
<protein>
    <recommendedName>
        <fullName evidence="3">Retrotransposon gag domain-containing protein</fullName>
    </recommendedName>
</protein>
<proteinExistence type="predicted"/>
<keyword evidence="2" id="KW-1185">Reference proteome</keyword>
<accession>A0ABQ5H654</accession>
<name>A0ABQ5H654_9ASTR</name>
<comment type="caution">
    <text evidence="1">The sequence shown here is derived from an EMBL/GenBank/DDBJ whole genome shotgun (WGS) entry which is preliminary data.</text>
</comment>
<reference evidence="1" key="2">
    <citation type="submission" date="2022-01" db="EMBL/GenBank/DDBJ databases">
        <authorList>
            <person name="Yamashiro T."/>
            <person name="Shiraishi A."/>
            <person name="Satake H."/>
            <person name="Nakayama K."/>
        </authorList>
    </citation>
    <scope>NUCLEOTIDE SEQUENCE</scope>
</reference>
<organism evidence="1 2">
    <name type="scientific">Tanacetum coccineum</name>
    <dbReference type="NCBI Taxonomy" id="301880"/>
    <lineage>
        <taxon>Eukaryota</taxon>
        <taxon>Viridiplantae</taxon>
        <taxon>Streptophyta</taxon>
        <taxon>Embryophyta</taxon>
        <taxon>Tracheophyta</taxon>
        <taxon>Spermatophyta</taxon>
        <taxon>Magnoliopsida</taxon>
        <taxon>eudicotyledons</taxon>
        <taxon>Gunneridae</taxon>
        <taxon>Pentapetalae</taxon>
        <taxon>asterids</taxon>
        <taxon>campanulids</taxon>
        <taxon>Asterales</taxon>
        <taxon>Asteraceae</taxon>
        <taxon>Asteroideae</taxon>
        <taxon>Anthemideae</taxon>
        <taxon>Anthemidinae</taxon>
        <taxon>Tanacetum</taxon>
    </lineage>
</organism>
<dbReference type="EMBL" id="BQNB010019255">
    <property type="protein sequence ID" value="GJT83358.1"/>
    <property type="molecule type" value="Genomic_DNA"/>
</dbReference>
<evidence type="ECO:0008006" key="3">
    <source>
        <dbReference type="Google" id="ProtNLM"/>
    </source>
</evidence>
<gene>
    <name evidence="1" type="ORF">Tco_1057700</name>
</gene>
<evidence type="ECO:0000313" key="1">
    <source>
        <dbReference type="EMBL" id="GJT83358.1"/>
    </source>
</evidence>
<reference evidence="1" key="1">
    <citation type="journal article" date="2022" name="Int. J. Mol. Sci.">
        <title>Draft Genome of Tanacetum Coccineum: Genomic Comparison of Closely Related Tanacetum-Family Plants.</title>
        <authorList>
            <person name="Yamashiro T."/>
            <person name="Shiraishi A."/>
            <person name="Nakayama K."/>
            <person name="Satake H."/>
        </authorList>
    </citation>
    <scope>NUCLEOTIDE SEQUENCE</scope>
</reference>